<dbReference type="Proteomes" id="UP000694567">
    <property type="component" value="Unplaced"/>
</dbReference>
<name>A0A8C0I9Q4_BUBBB</name>
<protein>
    <submittedName>
        <fullName evidence="1">Uncharacterized protein</fullName>
    </submittedName>
</protein>
<proteinExistence type="predicted"/>
<organism evidence="1 2">
    <name type="scientific">Bubo bubo</name>
    <name type="common">Eurasian eagle-owl</name>
    <name type="synonym">Strix bubo</name>
    <dbReference type="NCBI Taxonomy" id="30461"/>
    <lineage>
        <taxon>Eukaryota</taxon>
        <taxon>Metazoa</taxon>
        <taxon>Chordata</taxon>
        <taxon>Craniata</taxon>
        <taxon>Vertebrata</taxon>
        <taxon>Euteleostomi</taxon>
        <taxon>Archelosauria</taxon>
        <taxon>Archosauria</taxon>
        <taxon>Dinosauria</taxon>
        <taxon>Saurischia</taxon>
        <taxon>Theropoda</taxon>
        <taxon>Coelurosauria</taxon>
        <taxon>Aves</taxon>
        <taxon>Neognathae</taxon>
        <taxon>Neoaves</taxon>
        <taxon>Telluraves</taxon>
        <taxon>Strigiformes</taxon>
        <taxon>Strigidae</taxon>
        <taxon>Bubo</taxon>
    </lineage>
</organism>
<reference evidence="1" key="2">
    <citation type="submission" date="2025-09" db="UniProtKB">
        <authorList>
            <consortium name="Ensembl"/>
        </authorList>
    </citation>
    <scope>IDENTIFICATION</scope>
</reference>
<reference evidence="1" key="1">
    <citation type="submission" date="2025-08" db="UniProtKB">
        <authorList>
            <consortium name="Ensembl"/>
        </authorList>
    </citation>
    <scope>IDENTIFICATION</scope>
</reference>
<sequence>MFTAASLLAFMTHLKRKERENGKGTRENGMKRAVLLALSLDLRICHMLRDVGRIIRVVVTRCETNQEIQLQQKMLKWTLCSCSAAEVTPPL</sequence>
<evidence type="ECO:0000313" key="2">
    <source>
        <dbReference type="Proteomes" id="UP000694567"/>
    </source>
</evidence>
<dbReference type="Ensembl" id="ENSBOBT00000004104.1">
    <property type="protein sequence ID" value="ENSBOBP00000004003.1"/>
    <property type="gene ID" value="ENSBOBG00000002751.1"/>
</dbReference>
<evidence type="ECO:0000313" key="1">
    <source>
        <dbReference type="Ensembl" id="ENSBOBP00000004003.1"/>
    </source>
</evidence>
<dbReference type="AlphaFoldDB" id="A0A8C0I9Q4"/>
<accession>A0A8C0I9Q4</accession>
<keyword evidence="2" id="KW-1185">Reference proteome</keyword>